<dbReference type="SUPFAM" id="SSF50814">
    <property type="entry name" value="Lipocalins"/>
    <property type="match status" value="1"/>
</dbReference>
<dbReference type="PROSITE" id="PS00213">
    <property type="entry name" value="LIPOCALIN"/>
    <property type="match status" value="1"/>
</dbReference>
<dbReference type="Gene3D" id="2.40.128.20">
    <property type="match status" value="1"/>
</dbReference>
<protein>
    <submittedName>
        <fullName evidence="2">Uncharacterized protein</fullName>
    </submittedName>
</protein>
<dbReference type="Proteomes" id="UP001432146">
    <property type="component" value="Unassembled WGS sequence"/>
</dbReference>
<name>A0AAW1A9B3_9HYME</name>
<keyword evidence="1" id="KW-0732">Signal</keyword>
<feature type="chain" id="PRO_5043430007" evidence="1">
    <location>
        <begin position="17"/>
        <end position="232"/>
    </location>
</feature>
<keyword evidence="3" id="KW-1185">Reference proteome</keyword>
<dbReference type="InterPro" id="IPR012674">
    <property type="entry name" value="Calycin"/>
</dbReference>
<dbReference type="AlphaFoldDB" id="A0AAW1A9B3"/>
<gene>
    <name evidence="2" type="ORF">QLX08_002770</name>
</gene>
<comment type="caution">
    <text evidence="2">The sequence shown here is derived from an EMBL/GenBank/DDBJ whole genome shotgun (WGS) entry which is preliminary data.</text>
</comment>
<sequence length="232" mass="26145">MKWCLVVLILAGVTRADNSVERDYAIFTCPDLNSQEEIDLNEIMGKWYVVEVLEHKVDPSKPAGGSIIVDSCPIVNLRGVENSSKFFSSLRLLWTEHAGNLEYTFRIPDISRKPGFWISNSLQNGTLMVARQYNQFAGNVHVMKAVASDMVLTFCSRSPDNQLYSLLLSREHILQKSDKRGVHNLLGRRGLKIVNIRETCMNNAAWRRGSFDPVGWLVLIGVLSSFLSLGSW</sequence>
<dbReference type="EMBL" id="JAWNGG020000038">
    <property type="protein sequence ID" value="KAK9306574.1"/>
    <property type="molecule type" value="Genomic_DNA"/>
</dbReference>
<dbReference type="InterPro" id="IPR022272">
    <property type="entry name" value="Lipocalin_CS"/>
</dbReference>
<reference evidence="2 3" key="1">
    <citation type="submission" date="2024-05" db="EMBL/GenBank/DDBJ databases">
        <title>The nuclear and mitochondrial genome assemblies of Tetragonisca angustula (Apidae: Meliponini), a tiny yet remarkable pollinator in the Neotropics.</title>
        <authorList>
            <person name="Ferrari R."/>
            <person name="Ricardo P.C."/>
            <person name="Dias F.C."/>
            <person name="Araujo N.S."/>
            <person name="Soares D.O."/>
            <person name="Zhou Q.-S."/>
            <person name="Zhu C.-D."/>
            <person name="Coutinho L."/>
            <person name="Airas M.C."/>
            <person name="Batista T.M."/>
        </authorList>
    </citation>
    <scope>NUCLEOTIDE SEQUENCE [LARGE SCALE GENOMIC DNA]</scope>
    <source>
        <strain evidence="2">ASF017062</strain>
        <tissue evidence="2">Abdomen</tissue>
    </source>
</reference>
<proteinExistence type="predicted"/>
<evidence type="ECO:0000313" key="2">
    <source>
        <dbReference type="EMBL" id="KAK9306574.1"/>
    </source>
</evidence>
<feature type="signal peptide" evidence="1">
    <location>
        <begin position="1"/>
        <end position="16"/>
    </location>
</feature>
<accession>A0AAW1A9B3</accession>
<organism evidence="2 3">
    <name type="scientific">Tetragonisca angustula</name>
    <dbReference type="NCBI Taxonomy" id="166442"/>
    <lineage>
        <taxon>Eukaryota</taxon>
        <taxon>Metazoa</taxon>
        <taxon>Ecdysozoa</taxon>
        <taxon>Arthropoda</taxon>
        <taxon>Hexapoda</taxon>
        <taxon>Insecta</taxon>
        <taxon>Pterygota</taxon>
        <taxon>Neoptera</taxon>
        <taxon>Endopterygota</taxon>
        <taxon>Hymenoptera</taxon>
        <taxon>Apocrita</taxon>
        <taxon>Aculeata</taxon>
        <taxon>Apoidea</taxon>
        <taxon>Anthophila</taxon>
        <taxon>Apidae</taxon>
        <taxon>Tetragonisca</taxon>
    </lineage>
</organism>
<evidence type="ECO:0000313" key="3">
    <source>
        <dbReference type="Proteomes" id="UP001432146"/>
    </source>
</evidence>
<evidence type="ECO:0000256" key="1">
    <source>
        <dbReference type="SAM" id="SignalP"/>
    </source>
</evidence>